<dbReference type="InterPro" id="IPR006860">
    <property type="entry name" value="FecR"/>
</dbReference>
<feature type="region of interest" description="Disordered" evidence="2">
    <location>
        <begin position="552"/>
        <end position="573"/>
    </location>
</feature>
<dbReference type="RefSeq" id="WP_277536069.1">
    <property type="nucleotide sequence ID" value="NZ_JAPDIA010000008.1"/>
</dbReference>
<dbReference type="PANTHER" id="PTHR38731:SF1">
    <property type="entry name" value="FECR PROTEIN DOMAIN-CONTAINING PROTEIN"/>
    <property type="match status" value="1"/>
</dbReference>
<evidence type="ECO:0000256" key="2">
    <source>
        <dbReference type="SAM" id="MobiDB-lite"/>
    </source>
</evidence>
<evidence type="ECO:0000259" key="4">
    <source>
        <dbReference type="Pfam" id="PF12733"/>
    </source>
</evidence>
<dbReference type="Gene3D" id="2.60.120.1440">
    <property type="match status" value="1"/>
</dbReference>
<sequence length="573" mass="60502">MIRSWGICALVFLLIGVPVSMSFGASKSAGASSRIAVIRSMSGDVQVQKAGGSKMFKAFAKLSLNQGDKLMTGSDGAAELQFANGTSEDDLLSVGEHTTLGFSKLSDKKGTVTKVSMLQGTAWVDVKSIKRKEDDFRLETPTAVMGVRGTAFYAAVRPDSGATTTAVLSGVVQFAKTGSAASTGHTLNLYPTQETVALPDGSPAGEDLVTLLDIGELVRGMTPAVVVSLLRSKAKIDDENRAMAAGFAQDKLPSSLGATLEDLERFLQNALDLTGVFARQAVEQKKLDPAQIKRIEREKGTTFNLEKAELRLTESDKLKQEAAKAREATYAAKQAEEAAAKLKSLQDRLADRLPAIEQAKQAQLAANEKAAADAQAKAEAALLSQMTETQKQRFQADKTENLAASTAPPATPADTPTNEPGAPSPQASSEARLASLEISGATLSPAFSPNQPSYTAIVNGGVASVAIRPAAQDPAATITVNGQAPADGAATVALAYGSNAIGIRVVAPDRSLVRDYSLVIARGAPRDRGLRHRRGLCANRLCERQPVDADHRTRRHRVAGDDFRRGGSSRHSR</sequence>
<protein>
    <submittedName>
        <fullName evidence="5">FecR domain-containing protein</fullName>
    </submittedName>
</protein>
<feature type="domain" description="FecR protein" evidence="3">
    <location>
        <begin position="68"/>
        <end position="173"/>
    </location>
</feature>
<feature type="compositionally biased region" description="Low complexity" evidence="2">
    <location>
        <begin position="404"/>
        <end position="417"/>
    </location>
</feature>
<dbReference type="Pfam" id="PF04773">
    <property type="entry name" value="FecR"/>
    <property type="match status" value="1"/>
</dbReference>
<dbReference type="PANTHER" id="PTHR38731">
    <property type="entry name" value="LIPL45-RELATED LIPOPROTEIN-RELATED"/>
    <property type="match status" value="1"/>
</dbReference>
<feature type="domain" description="Cadherin-like beta-sandwich-like" evidence="4">
    <location>
        <begin position="435"/>
        <end position="522"/>
    </location>
</feature>
<gene>
    <name evidence="5" type="ORF">OMP40_27510</name>
</gene>
<evidence type="ECO:0000313" key="6">
    <source>
        <dbReference type="Proteomes" id="UP001153404"/>
    </source>
</evidence>
<evidence type="ECO:0000313" key="5">
    <source>
        <dbReference type="EMBL" id="MDG0812653.1"/>
    </source>
</evidence>
<reference evidence="5" key="1">
    <citation type="submission" date="2022-10" db="EMBL/GenBank/DDBJ databases">
        <title>Comparative genomic analysis of Cohnella hashimotonis sp. nov., isolated from the International Space Station.</title>
        <authorList>
            <person name="Simpson A."/>
            <person name="Venkateswaran K."/>
        </authorList>
    </citation>
    <scope>NUCLEOTIDE SEQUENCE</scope>
    <source>
        <strain evidence="5">DSM 28161</strain>
    </source>
</reference>
<evidence type="ECO:0000259" key="3">
    <source>
        <dbReference type="Pfam" id="PF04773"/>
    </source>
</evidence>
<keyword evidence="1" id="KW-0175">Coiled coil</keyword>
<name>A0A9X4QVN6_9BACL</name>
<dbReference type="Proteomes" id="UP001153404">
    <property type="component" value="Unassembled WGS sequence"/>
</dbReference>
<evidence type="ECO:0000256" key="1">
    <source>
        <dbReference type="SAM" id="Coils"/>
    </source>
</evidence>
<dbReference type="InterPro" id="IPR025883">
    <property type="entry name" value="Cadherin-like_domain"/>
</dbReference>
<feature type="region of interest" description="Disordered" evidence="2">
    <location>
        <begin position="404"/>
        <end position="431"/>
    </location>
</feature>
<proteinExistence type="predicted"/>
<organism evidence="5 6">
    <name type="scientific">Cohnella rhizosphaerae</name>
    <dbReference type="NCBI Taxonomy" id="1457232"/>
    <lineage>
        <taxon>Bacteria</taxon>
        <taxon>Bacillati</taxon>
        <taxon>Bacillota</taxon>
        <taxon>Bacilli</taxon>
        <taxon>Bacillales</taxon>
        <taxon>Paenibacillaceae</taxon>
        <taxon>Cohnella</taxon>
    </lineage>
</organism>
<dbReference type="AlphaFoldDB" id="A0A9X4QVN6"/>
<comment type="caution">
    <text evidence="5">The sequence shown here is derived from an EMBL/GenBank/DDBJ whole genome shotgun (WGS) entry which is preliminary data.</text>
</comment>
<accession>A0A9X4QVN6</accession>
<keyword evidence="6" id="KW-1185">Reference proteome</keyword>
<feature type="coiled-coil region" evidence="1">
    <location>
        <begin position="305"/>
        <end position="352"/>
    </location>
</feature>
<dbReference type="EMBL" id="JAPDIA010000008">
    <property type="protein sequence ID" value="MDG0812653.1"/>
    <property type="molecule type" value="Genomic_DNA"/>
</dbReference>
<dbReference type="Pfam" id="PF12733">
    <property type="entry name" value="Cadherin-like"/>
    <property type="match status" value="1"/>
</dbReference>